<dbReference type="InterPro" id="IPR035421">
    <property type="entry name" value="Terminase_6C"/>
</dbReference>
<dbReference type="RefSeq" id="WP_099323250.1">
    <property type="nucleotide sequence ID" value="NZ_AP023321.1"/>
</dbReference>
<evidence type="ECO:0000259" key="2">
    <source>
        <dbReference type="Pfam" id="PF17289"/>
    </source>
</evidence>
<accession>A0A7I8CZM6</accession>
<dbReference type="InterPro" id="IPR052380">
    <property type="entry name" value="Viral_DNA_packaging_terminase"/>
</dbReference>
<dbReference type="AlphaFoldDB" id="A0A7I8CZM6"/>
<dbReference type="InterPro" id="IPR027417">
    <property type="entry name" value="P-loop_NTPase"/>
</dbReference>
<dbReference type="PANTHER" id="PTHR39184">
    <property type="match status" value="1"/>
</dbReference>
<protein>
    <submittedName>
        <fullName evidence="3">Phage terminase large subunit</fullName>
    </submittedName>
</protein>
<evidence type="ECO:0000313" key="4">
    <source>
        <dbReference type="Proteomes" id="UP000593890"/>
    </source>
</evidence>
<proteinExistence type="predicted"/>
<dbReference type="InterPro" id="IPR006437">
    <property type="entry name" value="Phage_terminase_lsu"/>
</dbReference>
<dbReference type="Gene3D" id="3.30.420.280">
    <property type="match status" value="1"/>
</dbReference>
<evidence type="ECO:0000256" key="1">
    <source>
        <dbReference type="ARBA" id="ARBA00022612"/>
    </source>
</evidence>
<dbReference type="KEGG" id="sman:C12CBH8_05250"/>
<feature type="domain" description="Terminase large subunit gp17-like C-terminal" evidence="2">
    <location>
        <begin position="287"/>
        <end position="383"/>
    </location>
</feature>
<dbReference type="NCBIfam" id="TIGR01547">
    <property type="entry name" value="phage_term_2"/>
    <property type="match status" value="1"/>
</dbReference>
<gene>
    <name evidence="3" type="ORF">C12CBH8_05250</name>
</gene>
<organism evidence="3 4">
    <name type="scientific">Solibaculum mannosilyticum</name>
    <dbReference type="NCBI Taxonomy" id="2780922"/>
    <lineage>
        <taxon>Bacteria</taxon>
        <taxon>Bacillati</taxon>
        <taxon>Bacillota</taxon>
        <taxon>Clostridia</taxon>
        <taxon>Eubacteriales</taxon>
        <taxon>Oscillospiraceae</taxon>
        <taxon>Solibaculum</taxon>
    </lineage>
</organism>
<name>A0A7I8CZM6_9FIRM</name>
<dbReference type="EMBL" id="AP023321">
    <property type="protein sequence ID" value="BCI59886.1"/>
    <property type="molecule type" value="Genomic_DNA"/>
</dbReference>
<reference evidence="4" key="1">
    <citation type="submission" date="2020-07" db="EMBL/GenBank/DDBJ databases">
        <title>Complete genome sequencing of Clostridia bacterium strain 12CBH8.</title>
        <authorList>
            <person name="Sakamoto M."/>
            <person name="Murakami T."/>
            <person name="Mori H."/>
        </authorList>
    </citation>
    <scope>NUCLEOTIDE SEQUENCE [LARGE SCALE GENOMIC DNA]</scope>
    <source>
        <strain evidence="4">12CBH8</strain>
    </source>
</reference>
<evidence type="ECO:0000313" key="3">
    <source>
        <dbReference type="EMBL" id="BCI59886.1"/>
    </source>
</evidence>
<dbReference type="Pfam" id="PF03237">
    <property type="entry name" value="Terminase_6N"/>
    <property type="match status" value="1"/>
</dbReference>
<keyword evidence="1" id="KW-1188">Viral release from host cell</keyword>
<dbReference type="Pfam" id="PF17289">
    <property type="entry name" value="Terminase_6C"/>
    <property type="match status" value="1"/>
</dbReference>
<dbReference type="Gene3D" id="3.40.50.300">
    <property type="entry name" value="P-loop containing nucleotide triphosphate hydrolases"/>
    <property type="match status" value="1"/>
</dbReference>
<keyword evidence="4" id="KW-1185">Reference proteome</keyword>
<dbReference type="Proteomes" id="UP000593890">
    <property type="component" value="Chromosome"/>
</dbReference>
<dbReference type="PANTHER" id="PTHR39184:SF1">
    <property type="entry name" value="PBSX PHAGE TERMINASE LARGE SUBUNIT"/>
    <property type="match status" value="1"/>
</dbReference>
<sequence length="403" mass="46366">MSFRWGEFGDKAITSILKSDARINIWDGAVRSGKTVSSIVAWLSFVAKAPPGALLMMGKTRLALRRNILDLMEEMVGPKHMRISESQGRLLLFGRVVHLESANNRMAEERIRGLTLSGAYGDELTLWPREVFQMLLSRLSVSGARFYGTTNPGPSRHWLLTDYLQKEGLNLTRWHFTLDDNPNLPEDYRQALKDEYTGLWYQRFVEGKWCASQGLVYDLFDPERHVQNRPDLKEGRKWIACDYGIFNPCVFGLLEEKGGCYHLEREYYHDGRRDGQKTDNQYLDDLRKFARDEADTIVIDPSASSLITLLRQEGWNVIPARNQVTEGIQTVASLLQQGRLTVDPSCKRTVEEFESYVWEDEAVSDTPQKKNDHCMDMLRYGVMTHQAVVSRDRRSFSGRGLRR</sequence>